<dbReference type="PRINTS" id="PR00069">
    <property type="entry name" value="ALDKETRDTASE"/>
</dbReference>
<evidence type="ECO:0000256" key="1">
    <source>
        <dbReference type="ARBA" id="ARBA00007905"/>
    </source>
</evidence>
<dbReference type="EMBL" id="JAEUBG010001585">
    <property type="protein sequence ID" value="KAH3686156.1"/>
    <property type="molecule type" value="Genomic_DNA"/>
</dbReference>
<proteinExistence type="inferred from homology"/>
<feature type="active site" description="Proton donor" evidence="3">
    <location>
        <position position="49"/>
    </location>
</feature>
<dbReference type="Gene3D" id="3.20.20.100">
    <property type="entry name" value="NADP-dependent oxidoreductase domain"/>
    <property type="match status" value="1"/>
</dbReference>
<feature type="binding site" evidence="4">
    <location>
        <position position="111"/>
    </location>
    <ligand>
        <name>substrate</name>
    </ligand>
</feature>
<dbReference type="GO" id="GO:0016616">
    <property type="term" value="F:oxidoreductase activity, acting on the CH-OH group of donors, NAD or NADP as acceptor"/>
    <property type="evidence" value="ECO:0007669"/>
    <property type="project" value="UniProtKB-ARBA"/>
</dbReference>
<dbReference type="SUPFAM" id="SSF51430">
    <property type="entry name" value="NAD(P)-linked oxidoreductase"/>
    <property type="match status" value="1"/>
</dbReference>
<dbReference type="FunFam" id="3.20.20.100:FF:000007">
    <property type="entry name" value="NAD(P)H-dependent D-xylose reductase xyl1"/>
    <property type="match status" value="1"/>
</dbReference>
<organism evidence="7 8">
    <name type="scientific">Wickerhamomyces pijperi</name>
    <name type="common">Yeast</name>
    <name type="synonym">Pichia pijperi</name>
    <dbReference type="NCBI Taxonomy" id="599730"/>
    <lineage>
        <taxon>Eukaryota</taxon>
        <taxon>Fungi</taxon>
        <taxon>Dikarya</taxon>
        <taxon>Ascomycota</taxon>
        <taxon>Saccharomycotina</taxon>
        <taxon>Saccharomycetes</taxon>
        <taxon>Phaffomycetales</taxon>
        <taxon>Wickerhamomycetaceae</taxon>
        <taxon>Wickerhamomyces</taxon>
    </lineage>
</organism>
<comment type="similarity">
    <text evidence="1">Belongs to the aldo/keto reductase family.</text>
</comment>
<dbReference type="InterPro" id="IPR020471">
    <property type="entry name" value="AKR"/>
</dbReference>
<keyword evidence="8" id="KW-1185">Reference proteome</keyword>
<dbReference type="InterPro" id="IPR018170">
    <property type="entry name" value="Aldo/ket_reductase_CS"/>
</dbReference>
<feature type="domain" description="NADP-dependent oxidoreductase" evidence="6">
    <location>
        <begin position="17"/>
        <end position="302"/>
    </location>
</feature>
<dbReference type="PROSITE" id="PS00798">
    <property type="entry name" value="ALDOKETO_REDUCTASE_1"/>
    <property type="match status" value="1"/>
</dbReference>
<evidence type="ECO:0000313" key="8">
    <source>
        <dbReference type="Proteomes" id="UP000774326"/>
    </source>
</evidence>
<dbReference type="PROSITE" id="PS00063">
    <property type="entry name" value="ALDOKETO_REDUCTASE_3"/>
    <property type="match status" value="1"/>
</dbReference>
<keyword evidence="2" id="KW-0560">Oxidoreductase</keyword>
<evidence type="ECO:0000256" key="5">
    <source>
        <dbReference type="PIRSR" id="PIRSR000097-3"/>
    </source>
</evidence>
<dbReference type="PANTHER" id="PTHR11732">
    <property type="entry name" value="ALDO/KETO REDUCTASE"/>
    <property type="match status" value="1"/>
</dbReference>
<sequence length="322" mass="36251">MSSYFTLKNGLKAPLVGLGLWKIPPSSAADQVYNAIKLGYRLFDGAADYGNEVEVGQGIKRALDEGIVKREDLFIVSKLWNTFHAPANVKIGLDKTLKDLGLDYVDLYYIHFPIATEFVPVETKYPPAFGVDDNAPFVFEDVPIIETYRALEEAVDAGKVKSLGISNFPGALIQDLLRNKLTHPPVALQIEHHPYLVQPRLVKYAQDLGLFVVAYSTFGPQSFVELNHPKVKNVSKLFDHELIKSIAKAHGKEPSQILLRWVTQRGLAVIPKSSNPERLLQNLQVENFDLTEDEIKQISDLDIGLRFNDPWDWKNQEIPTFV</sequence>
<accession>A0A9P8Q8Z2</accession>
<reference evidence="7" key="1">
    <citation type="journal article" date="2021" name="Open Biol.">
        <title>Shared evolutionary footprints suggest mitochondrial oxidative damage underlies multiple complex I losses in fungi.</title>
        <authorList>
            <person name="Schikora-Tamarit M.A."/>
            <person name="Marcet-Houben M."/>
            <person name="Nosek J."/>
            <person name="Gabaldon T."/>
        </authorList>
    </citation>
    <scope>NUCLEOTIDE SEQUENCE</scope>
    <source>
        <strain evidence="7">CBS2887</strain>
    </source>
</reference>
<evidence type="ECO:0000256" key="3">
    <source>
        <dbReference type="PIRSR" id="PIRSR000097-1"/>
    </source>
</evidence>
<evidence type="ECO:0000259" key="6">
    <source>
        <dbReference type="Pfam" id="PF00248"/>
    </source>
</evidence>
<evidence type="ECO:0000313" key="7">
    <source>
        <dbReference type="EMBL" id="KAH3686156.1"/>
    </source>
</evidence>
<dbReference type="OrthoDB" id="416253at2759"/>
<feature type="site" description="Lowers pKa of active site Tyr" evidence="5">
    <location>
        <position position="78"/>
    </location>
</feature>
<dbReference type="SMR" id="A0A9P8Q8Z2"/>
<dbReference type="Proteomes" id="UP000774326">
    <property type="component" value="Unassembled WGS sequence"/>
</dbReference>
<dbReference type="PIRSF" id="PIRSF000097">
    <property type="entry name" value="AKR"/>
    <property type="match status" value="1"/>
</dbReference>
<dbReference type="PROSITE" id="PS00062">
    <property type="entry name" value="ALDOKETO_REDUCTASE_2"/>
    <property type="match status" value="1"/>
</dbReference>
<dbReference type="InterPro" id="IPR036812">
    <property type="entry name" value="NAD(P)_OxRdtase_dom_sf"/>
</dbReference>
<comment type="caution">
    <text evidence="7">The sequence shown here is derived from an EMBL/GenBank/DDBJ whole genome shotgun (WGS) entry which is preliminary data.</text>
</comment>
<gene>
    <name evidence="7" type="ORF">WICPIJ_002865</name>
</gene>
<dbReference type="Pfam" id="PF00248">
    <property type="entry name" value="Aldo_ket_red"/>
    <property type="match status" value="1"/>
</dbReference>
<evidence type="ECO:0000256" key="4">
    <source>
        <dbReference type="PIRSR" id="PIRSR000097-2"/>
    </source>
</evidence>
<evidence type="ECO:0000256" key="2">
    <source>
        <dbReference type="ARBA" id="ARBA00023002"/>
    </source>
</evidence>
<protein>
    <recommendedName>
        <fullName evidence="6">NADP-dependent oxidoreductase domain-containing protein</fullName>
    </recommendedName>
</protein>
<name>A0A9P8Q8Z2_WICPI</name>
<dbReference type="AlphaFoldDB" id="A0A9P8Q8Z2"/>
<dbReference type="InterPro" id="IPR023210">
    <property type="entry name" value="NADP_OxRdtase_dom"/>
</dbReference>
<reference evidence="7" key="2">
    <citation type="submission" date="2021-01" db="EMBL/GenBank/DDBJ databases">
        <authorList>
            <person name="Schikora-Tamarit M.A."/>
        </authorList>
    </citation>
    <scope>NUCLEOTIDE SEQUENCE</scope>
    <source>
        <strain evidence="7">CBS2887</strain>
    </source>
</reference>